<dbReference type="GO" id="GO:0020037">
    <property type="term" value="F:heme binding"/>
    <property type="evidence" value="ECO:0007669"/>
    <property type="project" value="InterPro"/>
</dbReference>
<dbReference type="PRINTS" id="PR00607">
    <property type="entry name" value="CYTCHROMECIE"/>
</dbReference>
<dbReference type="InterPro" id="IPR002323">
    <property type="entry name" value="Cyt_CIE"/>
</dbReference>
<sequence length="194" mass="19619">MSDAHKPVINDPHDMPHEGPIKTPKQLVWAVVFAFVIPIVAIVLLVTYVTGFNKPGAGTDVLAAEAVARRIQPVGTIEIRDLTDVAAMKTGEQVYTAQCAACHGTGAAGAPKFGDAGAWSARIAAGYAALLKAAVEGKGNMGPQGGGDFTDFEIGRAVVYMANHAGGNLPEPKMAAAAGGAAASDADAASAPAK</sequence>
<evidence type="ECO:0000313" key="9">
    <source>
        <dbReference type="EMBL" id="MEF7617123.1"/>
    </source>
</evidence>
<dbReference type="GO" id="GO:0009055">
    <property type="term" value="F:electron transfer activity"/>
    <property type="evidence" value="ECO:0007669"/>
    <property type="project" value="InterPro"/>
</dbReference>
<dbReference type="Pfam" id="PF13442">
    <property type="entry name" value="Cytochrome_CBB3"/>
    <property type="match status" value="1"/>
</dbReference>
<evidence type="ECO:0000256" key="6">
    <source>
        <dbReference type="PROSITE-ProRule" id="PRU00433"/>
    </source>
</evidence>
<keyword evidence="7" id="KW-1133">Transmembrane helix</keyword>
<organism evidence="9 10">
    <name type="scientific">Aquincola agrisoli</name>
    <dbReference type="NCBI Taxonomy" id="3119538"/>
    <lineage>
        <taxon>Bacteria</taxon>
        <taxon>Pseudomonadati</taxon>
        <taxon>Pseudomonadota</taxon>
        <taxon>Betaproteobacteria</taxon>
        <taxon>Burkholderiales</taxon>
        <taxon>Sphaerotilaceae</taxon>
        <taxon>Aquincola</taxon>
    </lineage>
</organism>
<dbReference type="PROSITE" id="PS51007">
    <property type="entry name" value="CYTC"/>
    <property type="match status" value="1"/>
</dbReference>
<gene>
    <name evidence="9" type="ORF">V4F39_24635</name>
</gene>
<evidence type="ECO:0000256" key="5">
    <source>
        <dbReference type="ARBA" id="ARBA00023004"/>
    </source>
</evidence>
<evidence type="ECO:0000256" key="2">
    <source>
        <dbReference type="ARBA" id="ARBA00022617"/>
    </source>
</evidence>
<protein>
    <submittedName>
        <fullName evidence="9">C-type cytochrome</fullName>
    </submittedName>
</protein>
<dbReference type="PANTHER" id="PTHR40942">
    <property type="match status" value="1"/>
</dbReference>
<keyword evidence="1" id="KW-0813">Transport</keyword>
<keyword evidence="5 6" id="KW-0408">Iron</keyword>
<keyword evidence="10" id="KW-1185">Reference proteome</keyword>
<dbReference type="RefSeq" id="WP_332292806.1">
    <property type="nucleotide sequence ID" value="NZ_JAZIBG010000054.1"/>
</dbReference>
<evidence type="ECO:0000256" key="3">
    <source>
        <dbReference type="ARBA" id="ARBA00022723"/>
    </source>
</evidence>
<evidence type="ECO:0000256" key="4">
    <source>
        <dbReference type="ARBA" id="ARBA00022982"/>
    </source>
</evidence>
<dbReference type="Proteomes" id="UP001336250">
    <property type="component" value="Unassembled WGS sequence"/>
</dbReference>
<keyword evidence="7" id="KW-0812">Transmembrane</keyword>
<dbReference type="InterPro" id="IPR009056">
    <property type="entry name" value="Cyt_c-like_dom"/>
</dbReference>
<dbReference type="InterPro" id="IPR036909">
    <property type="entry name" value="Cyt_c-like_dom_sf"/>
</dbReference>
<accession>A0AAW9QL85</accession>
<evidence type="ECO:0000313" key="10">
    <source>
        <dbReference type="Proteomes" id="UP001336250"/>
    </source>
</evidence>
<reference evidence="9 10" key="1">
    <citation type="submission" date="2024-02" db="EMBL/GenBank/DDBJ databases">
        <title>Genome sequence of Aquincola sp. MAHUQ-54.</title>
        <authorList>
            <person name="Huq M.A."/>
        </authorList>
    </citation>
    <scope>NUCLEOTIDE SEQUENCE [LARGE SCALE GENOMIC DNA]</scope>
    <source>
        <strain evidence="9 10">MAHUQ-54</strain>
    </source>
</reference>
<dbReference type="GO" id="GO:0005506">
    <property type="term" value="F:iron ion binding"/>
    <property type="evidence" value="ECO:0007669"/>
    <property type="project" value="InterPro"/>
</dbReference>
<evidence type="ECO:0000256" key="7">
    <source>
        <dbReference type="SAM" id="Phobius"/>
    </source>
</evidence>
<keyword evidence="7" id="KW-0472">Membrane</keyword>
<dbReference type="SUPFAM" id="SSF46626">
    <property type="entry name" value="Cytochrome c"/>
    <property type="match status" value="1"/>
</dbReference>
<evidence type="ECO:0000259" key="8">
    <source>
        <dbReference type="PROSITE" id="PS51007"/>
    </source>
</evidence>
<keyword evidence="2 6" id="KW-0349">Heme</keyword>
<proteinExistence type="predicted"/>
<dbReference type="AlphaFoldDB" id="A0AAW9QL85"/>
<keyword evidence="4" id="KW-0249">Electron transport</keyword>
<dbReference type="PANTHER" id="PTHR40942:SF4">
    <property type="entry name" value="CYTOCHROME C5"/>
    <property type="match status" value="1"/>
</dbReference>
<comment type="caution">
    <text evidence="9">The sequence shown here is derived from an EMBL/GenBank/DDBJ whole genome shotgun (WGS) entry which is preliminary data.</text>
</comment>
<dbReference type="Gene3D" id="1.10.760.10">
    <property type="entry name" value="Cytochrome c-like domain"/>
    <property type="match status" value="1"/>
</dbReference>
<keyword evidence="3 6" id="KW-0479">Metal-binding</keyword>
<name>A0AAW9QL85_9BURK</name>
<evidence type="ECO:0000256" key="1">
    <source>
        <dbReference type="ARBA" id="ARBA00022448"/>
    </source>
</evidence>
<dbReference type="EMBL" id="JAZIBG010000054">
    <property type="protein sequence ID" value="MEF7617123.1"/>
    <property type="molecule type" value="Genomic_DNA"/>
</dbReference>
<feature type="domain" description="Cytochrome c" evidence="8">
    <location>
        <begin position="86"/>
        <end position="165"/>
    </location>
</feature>
<feature type="transmembrane region" description="Helical" evidence="7">
    <location>
        <begin position="27"/>
        <end position="49"/>
    </location>
</feature>